<organism evidence="1 2">
    <name type="scientific">Austropuccinia psidii MF-1</name>
    <dbReference type="NCBI Taxonomy" id="1389203"/>
    <lineage>
        <taxon>Eukaryota</taxon>
        <taxon>Fungi</taxon>
        <taxon>Dikarya</taxon>
        <taxon>Basidiomycota</taxon>
        <taxon>Pucciniomycotina</taxon>
        <taxon>Pucciniomycetes</taxon>
        <taxon>Pucciniales</taxon>
        <taxon>Sphaerophragmiaceae</taxon>
        <taxon>Austropuccinia</taxon>
    </lineage>
</organism>
<keyword evidence="2" id="KW-1185">Reference proteome</keyword>
<sequence>MEDIITKTRIGKTWTRTPIDSKMVPEISRYENRPEKPVLKCHECGSTSHLASTCTKKTKINEVQIIEEAQYTEEKEESDQDSAVSQETPVEDYSIESITALFEVTEVHTYLPQYSEDFYNLINIQDARMCKTKPARGKGYTAGASCIKSVLINNSEAKFNLETWEFCTCIGKDYLQIILPGCKNHLLPIEGVQFSSSSNYMYSLGILDTSIFFPNPAESGRMETEIVVMDNCTSQHIILGNDYLNIYGIDINNHKDRYFTI</sequence>
<evidence type="ECO:0000313" key="2">
    <source>
        <dbReference type="Proteomes" id="UP000765509"/>
    </source>
</evidence>
<accession>A0A9Q3HBT4</accession>
<reference evidence="1" key="1">
    <citation type="submission" date="2021-03" db="EMBL/GenBank/DDBJ databases">
        <title>Draft genome sequence of rust myrtle Austropuccinia psidii MF-1, a brazilian biotype.</title>
        <authorList>
            <person name="Quecine M.C."/>
            <person name="Pachon D.M.R."/>
            <person name="Bonatelli M.L."/>
            <person name="Correr F.H."/>
            <person name="Franceschini L.M."/>
            <person name="Leite T.F."/>
            <person name="Margarido G.R.A."/>
            <person name="Almeida C.A."/>
            <person name="Ferrarezi J.A."/>
            <person name="Labate C.A."/>
        </authorList>
    </citation>
    <scope>NUCLEOTIDE SEQUENCE</scope>
    <source>
        <strain evidence="1">MF-1</strain>
    </source>
</reference>
<gene>
    <name evidence="1" type="ORF">O181_036704</name>
</gene>
<protein>
    <submittedName>
        <fullName evidence="1">Uncharacterized protein</fullName>
    </submittedName>
</protein>
<dbReference type="EMBL" id="AVOT02013934">
    <property type="protein sequence ID" value="MBW0496989.1"/>
    <property type="molecule type" value="Genomic_DNA"/>
</dbReference>
<dbReference type="AlphaFoldDB" id="A0A9Q3HBT4"/>
<proteinExistence type="predicted"/>
<name>A0A9Q3HBT4_9BASI</name>
<dbReference type="Proteomes" id="UP000765509">
    <property type="component" value="Unassembled WGS sequence"/>
</dbReference>
<dbReference type="OrthoDB" id="2517660at2759"/>
<comment type="caution">
    <text evidence="1">The sequence shown here is derived from an EMBL/GenBank/DDBJ whole genome shotgun (WGS) entry which is preliminary data.</text>
</comment>
<evidence type="ECO:0000313" key="1">
    <source>
        <dbReference type="EMBL" id="MBW0496989.1"/>
    </source>
</evidence>